<dbReference type="EMBL" id="JACIDO010000018">
    <property type="protein sequence ID" value="MBB3938132.1"/>
    <property type="molecule type" value="Genomic_DNA"/>
</dbReference>
<evidence type="ECO:0000256" key="2">
    <source>
        <dbReference type="ARBA" id="ARBA00022801"/>
    </source>
</evidence>
<evidence type="ECO:0000256" key="1">
    <source>
        <dbReference type="ARBA" id="ARBA00010515"/>
    </source>
</evidence>
<evidence type="ECO:0000313" key="6">
    <source>
        <dbReference type="Proteomes" id="UP000531216"/>
    </source>
</evidence>
<name>A0A7W6FXH7_9HYPH</name>
<dbReference type="AlphaFoldDB" id="A0A7W6FXH7"/>
<dbReference type="FunFam" id="3.40.50.1820:FF:000089">
    <property type="entry name" value="Alpha/beta hydrolase"/>
    <property type="match status" value="1"/>
</dbReference>
<comment type="caution">
    <text evidence="5">The sequence shown here is derived from an EMBL/GenBank/DDBJ whole genome shotgun (WGS) entry which is preliminary data.</text>
</comment>
<accession>A0A7W6FXH7</accession>
<dbReference type="InterPro" id="IPR029058">
    <property type="entry name" value="AB_hydrolase_fold"/>
</dbReference>
<dbReference type="SUPFAM" id="SSF53474">
    <property type="entry name" value="alpha/beta-Hydrolases"/>
    <property type="match status" value="1"/>
</dbReference>
<feature type="signal peptide" evidence="3">
    <location>
        <begin position="1"/>
        <end position="23"/>
    </location>
</feature>
<gene>
    <name evidence="5" type="ORF">GGR05_004303</name>
</gene>
<dbReference type="InterPro" id="IPR013094">
    <property type="entry name" value="AB_hydrolase_3"/>
</dbReference>
<evidence type="ECO:0000313" key="5">
    <source>
        <dbReference type="EMBL" id="MBB3938132.1"/>
    </source>
</evidence>
<protein>
    <submittedName>
        <fullName evidence="5">Acetyl esterase/lipase</fullName>
    </submittedName>
</protein>
<comment type="similarity">
    <text evidence="1">Belongs to the 'GDXG' lipolytic enzyme family.</text>
</comment>
<keyword evidence="2" id="KW-0378">Hydrolase</keyword>
<keyword evidence="6" id="KW-1185">Reference proteome</keyword>
<proteinExistence type="inferred from homology"/>
<dbReference type="Pfam" id="PF07859">
    <property type="entry name" value="Abhydrolase_3"/>
    <property type="match status" value="1"/>
</dbReference>
<feature type="chain" id="PRO_5031406826" evidence="3">
    <location>
        <begin position="24"/>
        <end position="361"/>
    </location>
</feature>
<sequence length="361" mass="37578">MKFALAVTASLAAATVLSTAALAQTATPTPSPATEAAKPAMAQPAPEMKAVLDKLQELGAKPIGTQSVEETRKGPTPADAAMAVMKDKGIQPDAAVAAVKTKDMMIPGAASEIPIRIYMPEGTGPFPVVVYFHGGGWVIADIDTYDASARGIAAGAKAIVVSADYRHAPEHKFPAAHDDANAAYKWVVENSGSFNGDATKIALVGESAGGNLAANVAITARDQKLTAPLAEVLVYPVAGKDMTTPSYVENADAMPLSKQAMEWFVSNVFESKEQAADPRLDLVNRTDLAGLPPTTIINAQIDPLRSEGEMLAEKLTAAGVVTEQKTYDGVTHEFFGMAAVVPQAKEATDMAVAALTKAFGN</sequence>
<dbReference type="Gene3D" id="3.40.50.1820">
    <property type="entry name" value="alpha/beta hydrolase"/>
    <property type="match status" value="1"/>
</dbReference>
<organism evidence="5 6">
    <name type="scientific">Aureimonas phyllosphaerae</name>
    <dbReference type="NCBI Taxonomy" id="1166078"/>
    <lineage>
        <taxon>Bacteria</taxon>
        <taxon>Pseudomonadati</taxon>
        <taxon>Pseudomonadota</taxon>
        <taxon>Alphaproteobacteria</taxon>
        <taxon>Hyphomicrobiales</taxon>
        <taxon>Aurantimonadaceae</taxon>
        <taxon>Aureimonas</taxon>
    </lineage>
</organism>
<dbReference type="GO" id="GO:0016787">
    <property type="term" value="F:hydrolase activity"/>
    <property type="evidence" value="ECO:0007669"/>
    <property type="project" value="UniProtKB-KW"/>
</dbReference>
<dbReference type="PANTHER" id="PTHR48081:SF8">
    <property type="entry name" value="ALPHA_BETA HYDROLASE FOLD-3 DOMAIN-CONTAINING PROTEIN-RELATED"/>
    <property type="match status" value="1"/>
</dbReference>
<reference evidence="5 6" key="1">
    <citation type="submission" date="2020-08" db="EMBL/GenBank/DDBJ databases">
        <title>Genomic Encyclopedia of Type Strains, Phase IV (KMG-IV): sequencing the most valuable type-strain genomes for metagenomic binning, comparative biology and taxonomic classification.</title>
        <authorList>
            <person name="Goeker M."/>
        </authorList>
    </citation>
    <scope>NUCLEOTIDE SEQUENCE [LARGE SCALE GENOMIC DNA]</scope>
    <source>
        <strain evidence="5 6">DSM 25024</strain>
    </source>
</reference>
<dbReference type="OrthoDB" id="9806180at2"/>
<evidence type="ECO:0000256" key="3">
    <source>
        <dbReference type="SAM" id="SignalP"/>
    </source>
</evidence>
<dbReference type="InterPro" id="IPR050300">
    <property type="entry name" value="GDXG_lipolytic_enzyme"/>
</dbReference>
<feature type="domain" description="Alpha/beta hydrolase fold-3" evidence="4">
    <location>
        <begin position="129"/>
        <end position="335"/>
    </location>
</feature>
<dbReference type="Proteomes" id="UP000531216">
    <property type="component" value="Unassembled WGS sequence"/>
</dbReference>
<keyword evidence="3" id="KW-0732">Signal</keyword>
<dbReference type="RefSeq" id="WP_090966468.1">
    <property type="nucleotide sequence ID" value="NZ_FOOA01000029.1"/>
</dbReference>
<dbReference type="PANTHER" id="PTHR48081">
    <property type="entry name" value="AB HYDROLASE SUPERFAMILY PROTEIN C4A8.06C"/>
    <property type="match status" value="1"/>
</dbReference>
<evidence type="ECO:0000259" key="4">
    <source>
        <dbReference type="Pfam" id="PF07859"/>
    </source>
</evidence>